<keyword evidence="6 9" id="KW-0418">Kinase</keyword>
<dbReference type="PANTHER" id="PTHR43527">
    <property type="entry name" value="4-DIPHOSPHOCYTIDYL-2-C-METHYL-D-ERYTHRITOL KINASE, CHLOROPLASTIC"/>
    <property type="match status" value="1"/>
</dbReference>
<dbReference type="InterPro" id="IPR013750">
    <property type="entry name" value="GHMP_kinase_C_dom"/>
</dbReference>
<feature type="binding site" evidence="9">
    <location>
        <begin position="95"/>
        <end position="105"/>
    </location>
    <ligand>
        <name>ATP</name>
        <dbReference type="ChEBI" id="CHEBI:30616"/>
    </ligand>
</feature>
<dbReference type="AlphaFoldDB" id="A0A120MKH4"/>
<evidence type="ECO:0000259" key="11">
    <source>
        <dbReference type="Pfam" id="PF08544"/>
    </source>
</evidence>
<evidence type="ECO:0000313" key="15">
    <source>
        <dbReference type="Proteomes" id="UP000184204"/>
    </source>
</evidence>
<dbReference type="GO" id="GO:0019288">
    <property type="term" value="P:isopentenyl diphosphate biosynthetic process, methylerythritol 4-phosphate pathway"/>
    <property type="evidence" value="ECO:0007669"/>
    <property type="project" value="UniProtKB-UniRule"/>
</dbReference>
<comment type="pathway">
    <text evidence="9">Isoprenoid biosynthesis; isopentenyl diphosphate biosynthesis via DXP pathway; isopentenyl diphosphate from 1-deoxy-D-xylulose 5-phosphate: step 3/6.</text>
</comment>
<dbReference type="EMBL" id="CP014223">
    <property type="protein sequence ID" value="AMJ42306.1"/>
    <property type="molecule type" value="Genomic_DNA"/>
</dbReference>
<organism evidence="13 15">
    <name type="scientific">Anaerotignum propionicum DSM 1682</name>
    <dbReference type="NCBI Taxonomy" id="991789"/>
    <lineage>
        <taxon>Bacteria</taxon>
        <taxon>Bacillati</taxon>
        <taxon>Bacillota</taxon>
        <taxon>Clostridia</taxon>
        <taxon>Lachnospirales</taxon>
        <taxon>Anaerotignaceae</taxon>
        <taxon>Anaerotignum</taxon>
    </lineage>
</organism>
<protein>
    <recommendedName>
        <fullName evidence="3 9">4-diphosphocytidyl-2-C-methyl-D-erythritol kinase</fullName>
        <shortName evidence="9">CMK</shortName>
        <ecNumber evidence="2 9">2.7.1.148</ecNumber>
    </recommendedName>
    <alternativeName>
        <fullName evidence="8 9">4-(cytidine-5'-diphospho)-2-C-methyl-D-erythritol kinase</fullName>
    </alternativeName>
</protein>
<sequence>MKDIRLRARAKINLTLDVTGKREDGYHLIQSIMQTVSLYDGIYMKRIQKDEIILKSNLSWLPTDNRNLAYRAAELMKAKYGITEGVFIEIDKRIPVAAGLAGGSADCAAVLVGMNRLFDLGLSMKELESLAFLLGSDIPYCVQRGTVVSEGVGEILTPVKCQCPMCYVVLAKLPVSVSTATVYRGLDWQSVQDHPDTKGMIQAMAEADITKMGRLLGNVLETVTIPMHPQIAQLKEELVHLGAEGALMSGSGPTVFGLFKEEENAKKAASAIRKKFGLKEVVATKIYHSDSGKRGEQRNGRNKI</sequence>
<evidence type="ECO:0000256" key="2">
    <source>
        <dbReference type="ARBA" id="ARBA00012052"/>
    </source>
</evidence>
<keyword evidence="4 9" id="KW-0808">Transferase</keyword>
<dbReference type="HAMAP" id="MF_00061">
    <property type="entry name" value="IspE"/>
    <property type="match status" value="1"/>
</dbReference>
<feature type="domain" description="GHMP kinase N-terminal" evidence="10">
    <location>
        <begin position="67"/>
        <end position="142"/>
    </location>
</feature>
<evidence type="ECO:0000256" key="8">
    <source>
        <dbReference type="ARBA" id="ARBA00032554"/>
    </source>
</evidence>
<keyword evidence="7 9" id="KW-0067">ATP-binding</keyword>
<dbReference type="EC" id="2.7.1.148" evidence="2 9"/>
<keyword evidence="5 9" id="KW-0547">Nucleotide-binding</keyword>
<dbReference type="NCBIfam" id="TIGR00154">
    <property type="entry name" value="ispE"/>
    <property type="match status" value="1"/>
</dbReference>
<dbReference type="PIRSF" id="PIRSF010376">
    <property type="entry name" value="IspE"/>
    <property type="match status" value="1"/>
</dbReference>
<comment type="function">
    <text evidence="9">Catalyzes the phosphorylation of the position 2 hydroxy group of 4-diphosphocytidyl-2C-methyl-D-erythritol.</text>
</comment>
<dbReference type="PANTHER" id="PTHR43527:SF2">
    <property type="entry name" value="4-DIPHOSPHOCYTIDYL-2-C-METHYL-D-ERYTHRITOL KINASE, CHLOROPLASTIC"/>
    <property type="match status" value="1"/>
</dbReference>
<reference evidence="12 14" key="1">
    <citation type="journal article" date="2016" name="Genome Announc.">
        <title>Complete Genome Sequence of the Amino Acid-Fermenting Clostridium propionicum X2 (DSM 1682).</title>
        <authorList>
            <person name="Poehlein A."/>
            <person name="Schlien K."/>
            <person name="Chowdhury N.P."/>
            <person name="Gottschalk G."/>
            <person name="Buckel W."/>
            <person name="Daniel R."/>
        </authorList>
    </citation>
    <scope>NUCLEOTIDE SEQUENCE [LARGE SCALE GENOMIC DNA]</scope>
    <source>
        <strain evidence="12 14">X2</strain>
    </source>
</reference>
<dbReference type="Gene3D" id="3.30.230.10">
    <property type="match status" value="1"/>
</dbReference>
<evidence type="ECO:0000313" key="12">
    <source>
        <dbReference type="EMBL" id="AMJ42306.1"/>
    </source>
</evidence>
<proteinExistence type="inferred from homology"/>
<feature type="active site" evidence="9">
    <location>
        <position position="137"/>
    </location>
</feature>
<dbReference type="InterPro" id="IPR036554">
    <property type="entry name" value="GHMP_kinase_C_sf"/>
</dbReference>
<dbReference type="Gene3D" id="3.30.70.890">
    <property type="entry name" value="GHMP kinase, C-terminal domain"/>
    <property type="match status" value="1"/>
</dbReference>
<dbReference type="KEGG" id="cpro:CPRO_27600"/>
<evidence type="ECO:0000256" key="3">
    <source>
        <dbReference type="ARBA" id="ARBA00017473"/>
    </source>
</evidence>
<dbReference type="RefSeq" id="WP_066052926.1">
    <property type="nucleotide sequence ID" value="NZ_CP014223.1"/>
</dbReference>
<dbReference type="GO" id="GO:0016114">
    <property type="term" value="P:terpenoid biosynthetic process"/>
    <property type="evidence" value="ECO:0007669"/>
    <property type="project" value="UniProtKB-UniRule"/>
</dbReference>
<name>A0A120MKH4_ANAPI</name>
<dbReference type="InterPro" id="IPR006204">
    <property type="entry name" value="GHMP_kinase_N_dom"/>
</dbReference>
<dbReference type="SUPFAM" id="SSF54211">
    <property type="entry name" value="Ribosomal protein S5 domain 2-like"/>
    <property type="match status" value="1"/>
</dbReference>
<feature type="active site" evidence="9">
    <location>
        <position position="11"/>
    </location>
</feature>
<dbReference type="NCBIfam" id="NF011202">
    <property type="entry name" value="PRK14608.1"/>
    <property type="match status" value="1"/>
</dbReference>
<gene>
    <name evidence="9 12" type="primary">ispE</name>
    <name evidence="12" type="ORF">CPRO_27600</name>
    <name evidence="13" type="ORF">SAMN02745151_01124</name>
</gene>
<dbReference type="Pfam" id="PF00288">
    <property type="entry name" value="GHMP_kinases_N"/>
    <property type="match status" value="1"/>
</dbReference>
<comment type="similarity">
    <text evidence="1 9">Belongs to the GHMP kinase family. IspE subfamily.</text>
</comment>
<reference evidence="14" key="2">
    <citation type="submission" date="2016-01" db="EMBL/GenBank/DDBJ databases">
        <authorList>
            <person name="Poehlein A."/>
            <person name="Schlien K."/>
            <person name="Gottschalk G."/>
            <person name="Buckel W."/>
            <person name="Daniel R."/>
        </authorList>
    </citation>
    <scope>NUCLEOTIDE SEQUENCE [LARGE SCALE GENOMIC DNA]</scope>
    <source>
        <strain evidence="14">X2</strain>
    </source>
</reference>
<dbReference type="OrthoDB" id="9809438at2"/>
<reference evidence="13" key="3">
    <citation type="submission" date="2016-11" db="EMBL/GenBank/DDBJ databases">
        <authorList>
            <person name="Varghese N."/>
            <person name="Submissions S."/>
        </authorList>
    </citation>
    <scope>NUCLEOTIDE SEQUENCE</scope>
    <source>
        <strain evidence="13">DSM 1682</strain>
    </source>
</reference>
<dbReference type="InterPro" id="IPR014721">
    <property type="entry name" value="Ribsml_uS5_D2-typ_fold_subgr"/>
</dbReference>
<keyword evidence="14" id="KW-1185">Reference proteome</keyword>
<accession>A0A120MKH4</accession>
<dbReference type="InterPro" id="IPR020568">
    <property type="entry name" value="Ribosomal_Su5_D2-typ_SF"/>
</dbReference>
<dbReference type="SUPFAM" id="SSF55060">
    <property type="entry name" value="GHMP Kinase, C-terminal domain"/>
    <property type="match status" value="1"/>
</dbReference>
<evidence type="ECO:0000256" key="1">
    <source>
        <dbReference type="ARBA" id="ARBA00009684"/>
    </source>
</evidence>
<dbReference type="Pfam" id="PF08544">
    <property type="entry name" value="GHMP_kinases_C"/>
    <property type="match status" value="1"/>
</dbReference>
<feature type="domain" description="GHMP kinase C-terminal" evidence="11">
    <location>
        <begin position="200"/>
        <end position="276"/>
    </location>
</feature>
<dbReference type="InterPro" id="IPR004424">
    <property type="entry name" value="IspE"/>
</dbReference>
<evidence type="ECO:0000256" key="9">
    <source>
        <dbReference type="HAMAP-Rule" id="MF_00061"/>
    </source>
</evidence>
<keyword evidence="9" id="KW-0414">Isoprene biosynthesis</keyword>
<evidence type="ECO:0000313" key="14">
    <source>
        <dbReference type="Proteomes" id="UP000068026"/>
    </source>
</evidence>
<evidence type="ECO:0000256" key="4">
    <source>
        <dbReference type="ARBA" id="ARBA00022679"/>
    </source>
</evidence>
<dbReference type="GO" id="GO:0050515">
    <property type="term" value="F:4-(cytidine 5'-diphospho)-2-C-methyl-D-erythritol kinase activity"/>
    <property type="evidence" value="ECO:0007669"/>
    <property type="project" value="UniProtKB-UniRule"/>
</dbReference>
<dbReference type="Proteomes" id="UP000068026">
    <property type="component" value="Chromosome"/>
</dbReference>
<dbReference type="GO" id="GO:0005524">
    <property type="term" value="F:ATP binding"/>
    <property type="evidence" value="ECO:0007669"/>
    <property type="project" value="UniProtKB-UniRule"/>
</dbReference>
<evidence type="ECO:0000256" key="5">
    <source>
        <dbReference type="ARBA" id="ARBA00022741"/>
    </source>
</evidence>
<evidence type="ECO:0000259" key="10">
    <source>
        <dbReference type="Pfam" id="PF00288"/>
    </source>
</evidence>
<reference evidence="15" key="4">
    <citation type="submission" date="2016-11" db="EMBL/GenBank/DDBJ databases">
        <authorList>
            <person name="Jaros S."/>
            <person name="Januszkiewicz K."/>
            <person name="Wedrychowicz H."/>
        </authorList>
    </citation>
    <scope>NUCLEOTIDE SEQUENCE [LARGE SCALE GENOMIC DNA]</scope>
    <source>
        <strain evidence="15">DSM 1682</strain>
    </source>
</reference>
<dbReference type="EMBL" id="FQUA01000003">
    <property type="protein sequence ID" value="SHE56007.1"/>
    <property type="molecule type" value="Genomic_DNA"/>
</dbReference>
<evidence type="ECO:0000256" key="6">
    <source>
        <dbReference type="ARBA" id="ARBA00022777"/>
    </source>
</evidence>
<comment type="catalytic activity">
    <reaction evidence="9">
        <text>4-CDP-2-C-methyl-D-erythritol + ATP = 4-CDP-2-C-methyl-D-erythritol 2-phosphate + ADP + H(+)</text>
        <dbReference type="Rhea" id="RHEA:18437"/>
        <dbReference type="ChEBI" id="CHEBI:15378"/>
        <dbReference type="ChEBI" id="CHEBI:30616"/>
        <dbReference type="ChEBI" id="CHEBI:57823"/>
        <dbReference type="ChEBI" id="CHEBI:57919"/>
        <dbReference type="ChEBI" id="CHEBI:456216"/>
        <dbReference type="EC" id="2.7.1.148"/>
    </reaction>
</comment>
<dbReference type="Proteomes" id="UP000184204">
    <property type="component" value="Unassembled WGS sequence"/>
</dbReference>
<evidence type="ECO:0000313" key="13">
    <source>
        <dbReference type="EMBL" id="SHE56007.1"/>
    </source>
</evidence>
<evidence type="ECO:0000256" key="7">
    <source>
        <dbReference type="ARBA" id="ARBA00022840"/>
    </source>
</evidence>